<comment type="caution">
    <text evidence="3">The sequence shown here is derived from an EMBL/GenBank/DDBJ whole genome shotgun (WGS) entry which is preliminary data.</text>
</comment>
<feature type="chain" id="PRO_5045794969" evidence="2">
    <location>
        <begin position="33"/>
        <end position="148"/>
    </location>
</feature>
<sequence length="148" mass="15139">MMARKASRAPVALSAASVGLGLLLGGCGEPQASPPTPAPPPATTTSATPRSVPAVVSISVRPTTTAPPPTAAVTTEEPPPPPPVEPPPTTRPTTTPPPTTTTAPTTERPDVALRGFPCEQEGATAVDPAGRPLVCEQNRRGRLHWDRP</sequence>
<dbReference type="RefSeq" id="WP_204843178.1">
    <property type="nucleotide sequence ID" value="NZ_JAFBCL010000001.1"/>
</dbReference>
<evidence type="ECO:0000256" key="2">
    <source>
        <dbReference type="SAM" id="SignalP"/>
    </source>
</evidence>
<protein>
    <submittedName>
        <fullName evidence="3">Type IV secretory pathway VirB10-like protein</fullName>
    </submittedName>
</protein>
<feature type="compositionally biased region" description="Low complexity" evidence="1">
    <location>
        <begin position="43"/>
        <end position="64"/>
    </location>
</feature>
<dbReference type="Proteomes" id="UP001195724">
    <property type="component" value="Unassembled WGS sequence"/>
</dbReference>
<feature type="signal peptide" evidence="2">
    <location>
        <begin position="1"/>
        <end position="32"/>
    </location>
</feature>
<dbReference type="PROSITE" id="PS51257">
    <property type="entry name" value="PROKAR_LIPOPROTEIN"/>
    <property type="match status" value="1"/>
</dbReference>
<feature type="region of interest" description="Disordered" evidence="1">
    <location>
        <begin position="22"/>
        <end position="132"/>
    </location>
</feature>
<evidence type="ECO:0000256" key="1">
    <source>
        <dbReference type="SAM" id="MobiDB-lite"/>
    </source>
</evidence>
<name>A0ABS2S828_9PSEU</name>
<evidence type="ECO:0000313" key="3">
    <source>
        <dbReference type="EMBL" id="MBM7812402.1"/>
    </source>
</evidence>
<reference evidence="3 4" key="1">
    <citation type="submission" date="2021-01" db="EMBL/GenBank/DDBJ databases">
        <title>Sequencing the genomes of 1000 actinobacteria strains.</title>
        <authorList>
            <person name="Klenk H.-P."/>
        </authorList>
    </citation>
    <scope>NUCLEOTIDE SEQUENCE [LARGE SCALE GENOMIC DNA]</scope>
    <source>
        <strain evidence="3 4">DSM 44581</strain>
    </source>
</reference>
<proteinExistence type="predicted"/>
<gene>
    <name evidence="3" type="ORF">JOE68_003267</name>
</gene>
<keyword evidence="2" id="KW-0732">Signal</keyword>
<keyword evidence="4" id="KW-1185">Reference proteome</keyword>
<feature type="compositionally biased region" description="Pro residues" evidence="1">
    <location>
        <begin position="77"/>
        <end position="99"/>
    </location>
</feature>
<dbReference type="EMBL" id="JAFBCL010000001">
    <property type="protein sequence ID" value="MBM7812402.1"/>
    <property type="molecule type" value="Genomic_DNA"/>
</dbReference>
<organism evidence="3 4">
    <name type="scientific">Saccharothrix algeriensis</name>
    <dbReference type="NCBI Taxonomy" id="173560"/>
    <lineage>
        <taxon>Bacteria</taxon>
        <taxon>Bacillati</taxon>
        <taxon>Actinomycetota</taxon>
        <taxon>Actinomycetes</taxon>
        <taxon>Pseudonocardiales</taxon>
        <taxon>Pseudonocardiaceae</taxon>
        <taxon>Saccharothrix</taxon>
    </lineage>
</organism>
<evidence type="ECO:0000313" key="4">
    <source>
        <dbReference type="Proteomes" id="UP001195724"/>
    </source>
</evidence>
<accession>A0ABS2S828</accession>
<feature type="compositionally biased region" description="Pro residues" evidence="1">
    <location>
        <begin position="32"/>
        <end position="42"/>
    </location>
</feature>